<gene>
    <name evidence="2" type="ORF">DFR27_2513</name>
</gene>
<organism evidence="2 3">
    <name type="scientific">Umboniibacter marinipuniceus</name>
    <dbReference type="NCBI Taxonomy" id="569599"/>
    <lineage>
        <taxon>Bacteria</taxon>
        <taxon>Pseudomonadati</taxon>
        <taxon>Pseudomonadota</taxon>
        <taxon>Gammaproteobacteria</taxon>
        <taxon>Cellvibrionales</taxon>
        <taxon>Cellvibrionaceae</taxon>
        <taxon>Umboniibacter</taxon>
    </lineage>
</organism>
<comment type="caution">
    <text evidence="2">The sequence shown here is derived from an EMBL/GenBank/DDBJ whole genome shotgun (WGS) entry which is preliminary data.</text>
</comment>
<keyword evidence="3" id="KW-1185">Reference proteome</keyword>
<dbReference type="EMBL" id="REFJ01000015">
    <property type="protein sequence ID" value="RMA77492.1"/>
    <property type="molecule type" value="Genomic_DNA"/>
</dbReference>
<feature type="transmembrane region" description="Helical" evidence="1">
    <location>
        <begin position="39"/>
        <end position="66"/>
    </location>
</feature>
<sequence length="78" mass="8487">MGILVRGLKFLELVAWIFAMLVVAYVVKGVFTMMMNPFVGLTTAILVWAVCLLLVAFATPLVLVGFRRSVLATANKAV</sequence>
<name>A0A3M0AE93_9GAMM</name>
<proteinExistence type="predicted"/>
<evidence type="ECO:0000313" key="2">
    <source>
        <dbReference type="EMBL" id="RMA77492.1"/>
    </source>
</evidence>
<protein>
    <submittedName>
        <fullName evidence="2">Uncharacterized protein</fullName>
    </submittedName>
</protein>
<keyword evidence="1" id="KW-1133">Transmembrane helix</keyword>
<keyword evidence="1" id="KW-0812">Transmembrane</keyword>
<accession>A0A3M0AE93</accession>
<dbReference type="Proteomes" id="UP000267187">
    <property type="component" value="Unassembled WGS sequence"/>
</dbReference>
<evidence type="ECO:0000313" key="3">
    <source>
        <dbReference type="Proteomes" id="UP000267187"/>
    </source>
</evidence>
<dbReference type="AlphaFoldDB" id="A0A3M0AE93"/>
<evidence type="ECO:0000256" key="1">
    <source>
        <dbReference type="SAM" id="Phobius"/>
    </source>
</evidence>
<reference evidence="2 3" key="1">
    <citation type="submission" date="2018-10" db="EMBL/GenBank/DDBJ databases">
        <title>Genomic Encyclopedia of Type Strains, Phase IV (KMG-IV): sequencing the most valuable type-strain genomes for metagenomic binning, comparative biology and taxonomic classification.</title>
        <authorList>
            <person name="Goeker M."/>
        </authorList>
    </citation>
    <scope>NUCLEOTIDE SEQUENCE [LARGE SCALE GENOMIC DNA]</scope>
    <source>
        <strain evidence="2 3">DSM 25080</strain>
    </source>
</reference>
<feature type="transmembrane region" description="Helical" evidence="1">
    <location>
        <begin position="7"/>
        <end position="27"/>
    </location>
</feature>
<keyword evidence="1" id="KW-0472">Membrane</keyword>